<dbReference type="Proteomes" id="UP000325243">
    <property type="component" value="Unassembled WGS sequence"/>
</dbReference>
<keyword evidence="2" id="KW-1133">Transmembrane helix</keyword>
<feature type="region of interest" description="Disordered" evidence="1">
    <location>
        <begin position="71"/>
        <end position="99"/>
    </location>
</feature>
<reference evidence="3 4" key="1">
    <citation type="submission" date="2019-08" db="EMBL/GenBank/DDBJ databases">
        <authorList>
            <person name="Hu J."/>
        </authorList>
    </citation>
    <scope>NUCLEOTIDE SEQUENCE [LARGE SCALE GENOMIC DNA]</scope>
    <source>
        <strain evidence="3 4">NEAU-184</strain>
    </source>
</reference>
<keyword evidence="4" id="KW-1185">Reference proteome</keyword>
<feature type="transmembrane region" description="Helical" evidence="2">
    <location>
        <begin position="45"/>
        <end position="66"/>
    </location>
</feature>
<comment type="caution">
    <text evidence="3">The sequence shown here is derived from an EMBL/GenBank/DDBJ whole genome shotgun (WGS) entry which is preliminary data.</text>
</comment>
<keyword evidence="2" id="KW-0812">Transmembrane</keyword>
<feature type="region of interest" description="Disordered" evidence="1">
    <location>
        <begin position="1"/>
        <end position="21"/>
    </location>
</feature>
<dbReference type="RefSeq" id="WP_148731898.1">
    <property type="nucleotide sequence ID" value="NZ_VSSB01000001.1"/>
</dbReference>
<evidence type="ECO:0000256" key="1">
    <source>
        <dbReference type="SAM" id="MobiDB-lite"/>
    </source>
</evidence>
<accession>A0A5S4UZQ6</accession>
<name>A0A5S4UZQ6_9MICO</name>
<gene>
    <name evidence="3" type="ORF">FYC51_01320</name>
</gene>
<organism evidence="3 4">
    <name type="scientific">Agromyces mariniharenae</name>
    <dbReference type="NCBI Taxonomy" id="2604423"/>
    <lineage>
        <taxon>Bacteria</taxon>
        <taxon>Bacillati</taxon>
        <taxon>Actinomycetota</taxon>
        <taxon>Actinomycetes</taxon>
        <taxon>Micrococcales</taxon>
        <taxon>Microbacteriaceae</taxon>
        <taxon>Agromyces</taxon>
    </lineage>
</organism>
<evidence type="ECO:0000313" key="3">
    <source>
        <dbReference type="EMBL" id="TYL52434.1"/>
    </source>
</evidence>
<sequence>MSAPDPTNGLGEGLKRAADAATPRPVDIDAVLVASRSRRRTRRTAIAGGAGALAAVLVVGGLVIGLRGGGVSGGSSTADAPVVSESADGEAEAGQGDAGSGLMLAMPERVYRCGAAVAPVADPTGAPLAVTVAPPVAPVPPGGSASVMVTVTNTGTVLIEGELSRVPAITVADVDVVAWHSTGTSEAGAIGISLAPGESVTLPGVVEALRCTAADDDGTGLPPDLPPLSPGPYGLGAAVAFSTPAEGMVLLLSSPLVPMTVG</sequence>
<dbReference type="AlphaFoldDB" id="A0A5S4UZQ6"/>
<evidence type="ECO:0000256" key="2">
    <source>
        <dbReference type="SAM" id="Phobius"/>
    </source>
</evidence>
<evidence type="ECO:0000313" key="4">
    <source>
        <dbReference type="Proteomes" id="UP000325243"/>
    </source>
</evidence>
<keyword evidence="2" id="KW-0472">Membrane</keyword>
<protein>
    <submittedName>
        <fullName evidence="3">Uncharacterized protein</fullName>
    </submittedName>
</protein>
<dbReference type="EMBL" id="VSSB01000001">
    <property type="protein sequence ID" value="TYL52434.1"/>
    <property type="molecule type" value="Genomic_DNA"/>
</dbReference>
<proteinExistence type="predicted"/>